<dbReference type="SUPFAM" id="SSF46458">
    <property type="entry name" value="Globin-like"/>
    <property type="match status" value="1"/>
</dbReference>
<comment type="caution">
    <text evidence="2">The sequence shown here is derived from an EMBL/GenBank/DDBJ whole genome shotgun (WGS) entry which is preliminary data.</text>
</comment>
<name>A0A7J5UM87_9MICO</name>
<dbReference type="AlphaFoldDB" id="A0A7J5UM87"/>
<dbReference type="InterPro" id="IPR012102">
    <property type="entry name" value="Protoglobin"/>
</dbReference>
<evidence type="ECO:0000259" key="1">
    <source>
        <dbReference type="Pfam" id="PF11563"/>
    </source>
</evidence>
<dbReference type="InterPro" id="IPR009050">
    <property type="entry name" value="Globin-like_sf"/>
</dbReference>
<dbReference type="Pfam" id="PF11563">
    <property type="entry name" value="Protoglobin"/>
    <property type="match status" value="1"/>
</dbReference>
<proteinExistence type="predicted"/>
<protein>
    <submittedName>
        <fullName evidence="2">Protogloblin ApPgb</fullName>
    </submittedName>
</protein>
<dbReference type="GO" id="GO:0019825">
    <property type="term" value="F:oxygen binding"/>
    <property type="evidence" value="ECO:0007669"/>
    <property type="project" value="InterPro"/>
</dbReference>
<dbReference type="GO" id="GO:0020037">
    <property type="term" value="F:heme binding"/>
    <property type="evidence" value="ECO:0007669"/>
    <property type="project" value="InterPro"/>
</dbReference>
<sequence>MSETAIAGYDYGRVGPSPVGKDDLEALKAAVLFGPEDEAALRRAGEVLGDQVEAILDVWYAFVGANPQLVAAFAGPEGEPVTTYLDRVRPRFGQWIKDTCLRPYDEAWLAYQEEIAERHTPAKKNKTDHAPSIDHVPLRYLIALISPITSTVRDFLARGDRPAAEVDAMHEAWRKAVILQVALWARPYAPQLW</sequence>
<accession>A0A7J5UM87</accession>
<evidence type="ECO:0000313" key="3">
    <source>
        <dbReference type="Proteomes" id="UP000451860"/>
    </source>
</evidence>
<reference evidence="2 3" key="1">
    <citation type="submission" date="2019-10" db="EMBL/GenBank/DDBJ databases">
        <title>Georgenia wutianyii sp. nov. and Georgenia yuyongxinii sp. nov. isolated from plateau pika (Ochotona curzoniae) in the Qinghai-Tibet plateau of China.</title>
        <authorList>
            <person name="Tian Z."/>
        </authorList>
    </citation>
    <scope>NUCLEOTIDE SEQUENCE [LARGE SCALE GENOMIC DNA]</scope>
    <source>
        <strain evidence="2 3">DSM 21501</strain>
    </source>
</reference>
<dbReference type="Proteomes" id="UP000451860">
    <property type="component" value="Unassembled WGS sequence"/>
</dbReference>
<dbReference type="InterPro" id="IPR044398">
    <property type="entry name" value="Globin-sensor_dom"/>
</dbReference>
<dbReference type="CDD" id="cd12124">
    <property type="entry name" value="Pgbs"/>
    <property type="match status" value="1"/>
</dbReference>
<feature type="domain" description="Globin-sensor" evidence="1">
    <location>
        <begin position="22"/>
        <end position="190"/>
    </location>
</feature>
<dbReference type="EMBL" id="WHJE01000099">
    <property type="protein sequence ID" value="KAE8763043.1"/>
    <property type="molecule type" value="Genomic_DNA"/>
</dbReference>
<keyword evidence="3" id="KW-1185">Reference proteome</keyword>
<organism evidence="2 3">
    <name type="scientific">Georgenia thermotolerans</name>
    <dbReference type="NCBI Taxonomy" id="527326"/>
    <lineage>
        <taxon>Bacteria</taxon>
        <taxon>Bacillati</taxon>
        <taxon>Actinomycetota</taxon>
        <taxon>Actinomycetes</taxon>
        <taxon>Micrococcales</taxon>
        <taxon>Bogoriellaceae</taxon>
        <taxon>Georgenia</taxon>
    </lineage>
</organism>
<evidence type="ECO:0000313" key="2">
    <source>
        <dbReference type="EMBL" id="KAE8763043.1"/>
    </source>
</evidence>
<dbReference type="OrthoDB" id="9780134at2"/>
<gene>
    <name evidence="2" type="ORF">GB883_16245</name>
</gene>
<dbReference type="RefSeq" id="WP_152204473.1">
    <property type="nucleotide sequence ID" value="NZ_VUKF01000055.1"/>
</dbReference>
<dbReference type="InterPro" id="IPR012292">
    <property type="entry name" value="Globin/Proto"/>
</dbReference>
<dbReference type="Gene3D" id="1.10.490.10">
    <property type="entry name" value="Globins"/>
    <property type="match status" value="1"/>
</dbReference>